<gene>
    <name evidence="3" type="ORF">H3H36_05310</name>
</gene>
<dbReference type="AlphaFoldDB" id="A0A7W2EF38"/>
<dbReference type="Gene3D" id="3.40.1350.10">
    <property type="match status" value="1"/>
</dbReference>
<dbReference type="HAMAP" id="MF_00048">
    <property type="entry name" value="UPF0102"/>
    <property type="match status" value="1"/>
</dbReference>
<dbReference type="PANTHER" id="PTHR34039">
    <property type="entry name" value="UPF0102 PROTEIN YRAN"/>
    <property type="match status" value="1"/>
</dbReference>
<evidence type="ECO:0000256" key="1">
    <source>
        <dbReference type="ARBA" id="ARBA00006738"/>
    </source>
</evidence>
<keyword evidence="4" id="KW-1185">Reference proteome</keyword>
<dbReference type="PANTHER" id="PTHR34039:SF1">
    <property type="entry name" value="UPF0102 PROTEIN YRAN"/>
    <property type="match status" value="1"/>
</dbReference>
<dbReference type="NCBIfam" id="TIGR00252">
    <property type="entry name" value="YraN family protein"/>
    <property type="match status" value="1"/>
</dbReference>
<reference evidence="3 4" key="1">
    <citation type="submission" date="2020-07" db="EMBL/GenBank/DDBJ databases">
        <title>Novel species isolated from subtropical streams in China.</title>
        <authorList>
            <person name="Lu H."/>
        </authorList>
    </citation>
    <scope>NUCLEOTIDE SEQUENCE [LARGE SCALE GENOMIC DNA]</scope>
    <source>
        <strain evidence="3 4">FT3S</strain>
    </source>
</reference>
<evidence type="ECO:0000313" key="4">
    <source>
        <dbReference type="Proteomes" id="UP000566711"/>
    </source>
</evidence>
<dbReference type="InterPro" id="IPR003509">
    <property type="entry name" value="UPF0102_YraN-like"/>
</dbReference>
<dbReference type="EMBL" id="JACEZS010000003">
    <property type="protein sequence ID" value="MBA5604778.1"/>
    <property type="molecule type" value="Genomic_DNA"/>
</dbReference>
<dbReference type="Proteomes" id="UP000566711">
    <property type="component" value="Unassembled WGS sequence"/>
</dbReference>
<proteinExistence type="inferred from homology"/>
<evidence type="ECO:0000256" key="2">
    <source>
        <dbReference type="HAMAP-Rule" id="MF_00048"/>
    </source>
</evidence>
<dbReference type="InterPro" id="IPR011335">
    <property type="entry name" value="Restrct_endonuc-II-like"/>
</dbReference>
<dbReference type="NCBIfam" id="NF009150">
    <property type="entry name" value="PRK12497.1-3"/>
    <property type="match status" value="1"/>
</dbReference>
<dbReference type="GO" id="GO:0003676">
    <property type="term" value="F:nucleic acid binding"/>
    <property type="evidence" value="ECO:0007669"/>
    <property type="project" value="InterPro"/>
</dbReference>
<name>A0A7W2EF38_9BURK</name>
<dbReference type="SUPFAM" id="SSF52980">
    <property type="entry name" value="Restriction endonuclease-like"/>
    <property type="match status" value="1"/>
</dbReference>
<sequence length="116" mass="13054">MARTERQQTGSEGEDEALAHLARHGLTLVARNFLCKGGEIDLIMRDGAHLVFIEVRRRSDMRHGGAAASITARKQQRMVRAAQVYLQRCATLPPCRFDVVAIDAGQLRWLRNVLQM</sequence>
<comment type="caution">
    <text evidence="3">The sequence shown here is derived from an EMBL/GenBank/DDBJ whole genome shotgun (WGS) entry which is preliminary data.</text>
</comment>
<comment type="similarity">
    <text evidence="1 2">Belongs to the UPF0102 family.</text>
</comment>
<accession>A0A7W2EF38</accession>
<evidence type="ECO:0000313" key="3">
    <source>
        <dbReference type="EMBL" id="MBA5604778.1"/>
    </source>
</evidence>
<protein>
    <recommendedName>
        <fullName evidence="2">UPF0102 protein H3H36_05310</fullName>
    </recommendedName>
</protein>
<organism evidence="3 4">
    <name type="scientific">Rugamonas fusca</name>
    <dbReference type="NCBI Taxonomy" id="2758568"/>
    <lineage>
        <taxon>Bacteria</taxon>
        <taxon>Pseudomonadati</taxon>
        <taxon>Pseudomonadota</taxon>
        <taxon>Betaproteobacteria</taxon>
        <taxon>Burkholderiales</taxon>
        <taxon>Oxalobacteraceae</taxon>
        <taxon>Telluria group</taxon>
        <taxon>Rugamonas</taxon>
    </lineage>
</organism>
<dbReference type="Pfam" id="PF02021">
    <property type="entry name" value="UPF0102"/>
    <property type="match status" value="1"/>
</dbReference>
<dbReference type="RefSeq" id="WP_182214939.1">
    <property type="nucleotide sequence ID" value="NZ_JACEZS010000003.1"/>
</dbReference>
<dbReference type="InterPro" id="IPR011856">
    <property type="entry name" value="tRNA_endonuc-like_dom_sf"/>
</dbReference>